<keyword evidence="10" id="KW-0325">Glycoprotein</keyword>
<dbReference type="InterPro" id="IPR001314">
    <property type="entry name" value="Peptidase_S1A"/>
</dbReference>
<dbReference type="PROSITE" id="PS00134">
    <property type="entry name" value="TRYPSIN_HIS"/>
    <property type="match status" value="1"/>
</dbReference>
<dbReference type="Gene3D" id="2.40.10.10">
    <property type="entry name" value="Trypsin-like serine proteases"/>
    <property type="match status" value="1"/>
</dbReference>
<proteinExistence type="predicted"/>
<dbReference type="GO" id="GO:0004252">
    <property type="term" value="F:serine-type endopeptidase activity"/>
    <property type="evidence" value="ECO:0007669"/>
    <property type="project" value="InterPro"/>
</dbReference>
<feature type="domain" description="Peptidase S1" evidence="11">
    <location>
        <begin position="265"/>
        <end position="400"/>
    </location>
</feature>
<dbReference type="Ensembl" id="ENSPKIT00000033300.1">
    <property type="protein sequence ID" value="ENSPKIP00000009199.1"/>
    <property type="gene ID" value="ENSPKIG00000024401.1"/>
</dbReference>
<evidence type="ECO:0000256" key="2">
    <source>
        <dbReference type="ARBA" id="ARBA00022525"/>
    </source>
</evidence>
<dbReference type="PROSITE" id="PS50240">
    <property type="entry name" value="TRYPSIN_DOM"/>
    <property type="match status" value="1"/>
</dbReference>
<feature type="domain" description="Apple" evidence="12">
    <location>
        <begin position="62"/>
        <end position="129"/>
    </location>
</feature>
<dbReference type="Gene3D" id="3.50.4.10">
    <property type="entry name" value="Hepatocyte Growth Factor"/>
    <property type="match status" value="3"/>
</dbReference>
<evidence type="ECO:0000259" key="11">
    <source>
        <dbReference type="PROSITE" id="PS50240"/>
    </source>
</evidence>
<dbReference type="PANTHER" id="PTHR24252">
    <property type="entry name" value="ACROSIN-RELATED"/>
    <property type="match status" value="1"/>
</dbReference>
<keyword evidence="4" id="KW-0732">Signal</keyword>
<accession>A0A3B3QTI7</accession>
<keyword evidence="5" id="KW-0677">Repeat</keyword>
<dbReference type="SMART" id="SM00223">
    <property type="entry name" value="APPLE"/>
    <property type="match status" value="2"/>
</dbReference>
<keyword evidence="6" id="KW-0378">Hydrolase</keyword>
<dbReference type="FunFam" id="2.40.10.10:FF:000073">
    <property type="entry name" value="Trypsin alpha"/>
    <property type="match status" value="1"/>
</dbReference>
<evidence type="ECO:0000256" key="5">
    <source>
        <dbReference type="ARBA" id="ARBA00022737"/>
    </source>
</evidence>
<evidence type="ECO:0000313" key="13">
    <source>
        <dbReference type="Ensembl" id="ENSPKIP00000009199.1"/>
    </source>
</evidence>
<dbReference type="SUPFAM" id="SSF57414">
    <property type="entry name" value="Hairpin loop containing domain-like"/>
    <property type="match status" value="1"/>
</dbReference>
<evidence type="ECO:0000256" key="1">
    <source>
        <dbReference type="ARBA" id="ARBA00004613"/>
    </source>
</evidence>
<keyword evidence="3" id="KW-0645">Protease</keyword>
<dbReference type="PROSITE" id="PS50948">
    <property type="entry name" value="PAN"/>
    <property type="match status" value="2"/>
</dbReference>
<dbReference type="PRINTS" id="PR00722">
    <property type="entry name" value="CHYMOTRYPSIN"/>
</dbReference>
<keyword evidence="9" id="KW-1015">Disulfide bond</keyword>
<evidence type="ECO:0000256" key="3">
    <source>
        <dbReference type="ARBA" id="ARBA00022670"/>
    </source>
</evidence>
<reference evidence="13" key="1">
    <citation type="submission" date="2025-08" db="UniProtKB">
        <authorList>
            <consortium name="Ensembl"/>
        </authorList>
    </citation>
    <scope>IDENTIFICATION</scope>
</reference>
<dbReference type="Proteomes" id="UP000261540">
    <property type="component" value="Unplaced"/>
</dbReference>
<evidence type="ECO:0000256" key="10">
    <source>
        <dbReference type="ARBA" id="ARBA00023180"/>
    </source>
</evidence>
<dbReference type="AlphaFoldDB" id="A0A3B3QTI7"/>
<keyword evidence="7" id="KW-0720">Serine protease</keyword>
<dbReference type="CDD" id="cd00190">
    <property type="entry name" value="Tryp_SPc"/>
    <property type="match status" value="1"/>
</dbReference>
<evidence type="ECO:0000259" key="12">
    <source>
        <dbReference type="PROSITE" id="PS50948"/>
    </source>
</evidence>
<dbReference type="STRING" id="1676925.ENSPKIP00000009199"/>
<dbReference type="SUPFAM" id="SSF50494">
    <property type="entry name" value="Trypsin-like serine proteases"/>
    <property type="match status" value="1"/>
</dbReference>
<reference evidence="13" key="2">
    <citation type="submission" date="2025-09" db="UniProtKB">
        <authorList>
            <consortium name="Ensembl"/>
        </authorList>
    </citation>
    <scope>IDENTIFICATION</scope>
</reference>
<protein>
    <recommendedName>
        <fullName evidence="15">Coagulation factor XI</fullName>
    </recommendedName>
</protein>
<dbReference type="GO" id="GO:0006508">
    <property type="term" value="P:proteolysis"/>
    <property type="evidence" value="ECO:0007669"/>
    <property type="project" value="UniProtKB-KW"/>
</dbReference>
<dbReference type="Pfam" id="PF00089">
    <property type="entry name" value="Trypsin"/>
    <property type="match status" value="1"/>
</dbReference>
<evidence type="ECO:0008006" key="15">
    <source>
        <dbReference type="Google" id="ProtNLM"/>
    </source>
</evidence>
<evidence type="ECO:0000256" key="6">
    <source>
        <dbReference type="ARBA" id="ARBA00022801"/>
    </source>
</evidence>
<dbReference type="GO" id="GO:0005576">
    <property type="term" value="C:extracellular region"/>
    <property type="evidence" value="ECO:0007669"/>
    <property type="project" value="UniProtKB-SubCell"/>
</dbReference>
<evidence type="ECO:0000256" key="4">
    <source>
        <dbReference type="ARBA" id="ARBA00022729"/>
    </source>
</evidence>
<dbReference type="InterPro" id="IPR001254">
    <property type="entry name" value="Trypsin_dom"/>
</dbReference>
<dbReference type="Pfam" id="PF00024">
    <property type="entry name" value="PAN_1"/>
    <property type="match status" value="1"/>
</dbReference>
<evidence type="ECO:0000256" key="8">
    <source>
        <dbReference type="ARBA" id="ARBA00023145"/>
    </source>
</evidence>
<evidence type="ECO:0000256" key="9">
    <source>
        <dbReference type="ARBA" id="ARBA00023157"/>
    </source>
</evidence>
<name>A0A3B3QTI7_9TELE</name>
<feature type="domain" description="Apple" evidence="12">
    <location>
        <begin position="144"/>
        <end position="231"/>
    </location>
</feature>
<dbReference type="InterPro" id="IPR003609">
    <property type="entry name" value="Pan_app"/>
</dbReference>
<keyword evidence="8" id="KW-0865">Zymogen</keyword>
<dbReference type="InterPro" id="IPR018114">
    <property type="entry name" value="TRYPSIN_HIS"/>
</dbReference>
<comment type="subcellular location">
    <subcellularLocation>
        <location evidence="1">Secreted</location>
    </subcellularLocation>
</comment>
<evidence type="ECO:0000313" key="14">
    <source>
        <dbReference type="Proteomes" id="UP000261540"/>
    </source>
</evidence>
<dbReference type="PANTHER" id="PTHR24252:SF7">
    <property type="entry name" value="HYALIN"/>
    <property type="match status" value="1"/>
</dbReference>
<dbReference type="InterPro" id="IPR043504">
    <property type="entry name" value="Peptidase_S1_PA_chymotrypsin"/>
</dbReference>
<evidence type="ECO:0000256" key="7">
    <source>
        <dbReference type="ARBA" id="ARBA00022825"/>
    </source>
</evidence>
<dbReference type="SMART" id="SM00020">
    <property type="entry name" value="Tryp_SPc"/>
    <property type="match status" value="1"/>
</dbReference>
<keyword evidence="2" id="KW-0964">Secreted</keyword>
<dbReference type="InterPro" id="IPR009003">
    <property type="entry name" value="Peptidase_S1_PA"/>
</dbReference>
<keyword evidence="14" id="KW-1185">Reference proteome</keyword>
<dbReference type="InterPro" id="IPR000177">
    <property type="entry name" value="Apple"/>
</dbReference>
<sequence>MDSACQFFTYTTDNFSPAKYRNKCHLKYSRTLPTPPVVKAGKDMVSGFSRKLCSLFSIDRECRSKILRDIDFPGSDIEQVPAPSPEHCQVLCRAHPRCTFFSFTTASYEASEKYKLLCFLKHNVEERSSTRKDNVMSGIPARFCKPSNACATLTYENIDFMGADKKVVKLDSPATCEEACTADPDCQFYTFVYNTITASPKCFLKQVITAPLPPKIALKKDVVSGFHLRSCKLTDRGTVKWPTEEIAGSVEGPKCGLVRNSKEKVLGGRDAAPGAWPWQVSLQLKHGSGRSHICGGSILSLRWIVTAAHCLERTNASDYRISAGVVKLSEAAQFHEVEFMMKHPDFNEATFENDVALIRLKTPLKYTGMRQWPCEQCVSLLVRPLCSHLMVSRVISSLDT</sequence>
<dbReference type="GeneTree" id="ENSGT00940000158569"/>
<dbReference type="Pfam" id="PF14295">
    <property type="entry name" value="PAN_4"/>
    <property type="match status" value="1"/>
</dbReference>
<dbReference type="CDD" id="cd01100">
    <property type="entry name" value="APPLE_Factor_XI_like"/>
    <property type="match status" value="2"/>
</dbReference>
<organism evidence="13 14">
    <name type="scientific">Paramormyrops kingsleyae</name>
    <dbReference type="NCBI Taxonomy" id="1676925"/>
    <lineage>
        <taxon>Eukaryota</taxon>
        <taxon>Metazoa</taxon>
        <taxon>Chordata</taxon>
        <taxon>Craniata</taxon>
        <taxon>Vertebrata</taxon>
        <taxon>Euteleostomi</taxon>
        <taxon>Actinopterygii</taxon>
        <taxon>Neopterygii</taxon>
        <taxon>Teleostei</taxon>
        <taxon>Osteoglossocephala</taxon>
        <taxon>Osteoglossomorpha</taxon>
        <taxon>Osteoglossiformes</taxon>
        <taxon>Mormyridae</taxon>
        <taxon>Paramormyrops</taxon>
    </lineage>
</organism>